<dbReference type="AlphaFoldDB" id="A0A2V3ZSP5"/>
<dbReference type="Pfam" id="PF01297">
    <property type="entry name" value="ZnuA"/>
    <property type="match status" value="1"/>
</dbReference>
<dbReference type="Proteomes" id="UP000248079">
    <property type="component" value="Unassembled WGS sequence"/>
</dbReference>
<dbReference type="PANTHER" id="PTHR42953:SF3">
    <property type="entry name" value="HIGH-AFFINITY ZINC UPTAKE SYSTEM PROTEIN ZNUA"/>
    <property type="match status" value="1"/>
</dbReference>
<evidence type="ECO:0000256" key="2">
    <source>
        <dbReference type="ARBA" id="ARBA00022448"/>
    </source>
</evidence>
<evidence type="ECO:0000256" key="1">
    <source>
        <dbReference type="ARBA" id="ARBA00011028"/>
    </source>
</evidence>
<dbReference type="OrthoDB" id="9810636at2"/>
<proteinExistence type="inferred from homology"/>
<accession>A0A2V3ZSP5</accession>
<evidence type="ECO:0000313" key="4">
    <source>
        <dbReference type="EMBL" id="PXX96157.1"/>
    </source>
</evidence>
<keyword evidence="3" id="KW-0732">Signal</keyword>
<dbReference type="SUPFAM" id="SSF53807">
    <property type="entry name" value="Helical backbone' metal receptor"/>
    <property type="match status" value="1"/>
</dbReference>
<gene>
    <name evidence="4" type="ORF">DF185_20475</name>
</gene>
<dbReference type="EMBL" id="QFLI01000012">
    <property type="protein sequence ID" value="PXX96157.1"/>
    <property type="molecule type" value="Genomic_DNA"/>
</dbReference>
<sequence length="290" mass="32889">MRFVNILIVSVLMFGIYSCQPKQAKKVENQISVSILPQKYFVERIAGNDFQVNILIPPGGSPATYEPTPMQMEQVAKSVAYFKIGHIPFENTWMNNMIEAAGEIKVYNLSKGIELVRGPEVQHGDHFHEGGIDPHTWSSPKAVIQIVKNLYAGIVELAPEKKETYKKNLDQFLSELEMLDKKSAEVFAEAEHKSFMIFHPALTYLARDYGLNQIPIELHGKEPSPAHMQHLIGEAEKHDIKVVFIQKQFNKENAEVIAKEIKAEVIQIDPLNEDWMAEMKSIINHLKGEA</sequence>
<dbReference type="GO" id="GO:0030001">
    <property type="term" value="P:metal ion transport"/>
    <property type="evidence" value="ECO:0007669"/>
    <property type="project" value="InterPro"/>
</dbReference>
<dbReference type="RefSeq" id="WP_110363161.1">
    <property type="nucleotide sequence ID" value="NZ_QFLI01000012.1"/>
</dbReference>
<dbReference type="InterPro" id="IPR006127">
    <property type="entry name" value="ZnuA-like"/>
</dbReference>
<organism evidence="4 5">
    <name type="scientific">Marinifilum breve</name>
    <dbReference type="NCBI Taxonomy" id="2184082"/>
    <lineage>
        <taxon>Bacteria</taxon>
        <taxon>Pseudomonadati</taxon>
        <taxon>Bacteroidota</taxon>
        <taxon>Bacteroidia</taxon>
        <taxon>Marinilabiliales</taxon>
        <taxon>Marinifilaceae</taxon>
    </lineage>
</organism>
<dbReference type="GO" id="GO:0046872">
    <property type="term" value="F:metal ion binding"/>
    <property type="evidence" value="ECO:0007669"/>
    <property type="project" value="InterPro"/>
</dbReference>
<keyword evidence="5" id="KW-1185">Reference proteome</keyword>
<dbReference type="Gene3D" id="3.40.50.1980">
    <property type="entry name" value="Nitrogenase molybdenum iron protein domain"/>
    <property type="match status" value="2"/>
</dbReference>
<evidence type="ECO:0000313" key="5">
    <source>
        <dbReference type="Proteomes" id="UP000248079"/>
    </source>
</evidence>
<dbReference type="PANTHER" id="PTHR42953">
    <property type="entry name" value="HIGH-AFFINITY ZINC UPTAKE SYSTEM PROTEIN ZNUA-RELATED"/>
    <property type="match status" value="1"/>
</dbReference>
<reference evidence="4 5" key="1">
    <citation type="submission" date="2018-05" db="EMBL/GenBank/DDBJ databases">
        <title>Marinifilum breve JC075T sp. nov., a marine bacterium isolated from Yongle Blue Hole in the South China Sea.</title>
        <authorList>
            <person name="Fu T."/>
        </authorList>
    </citation>
    <scope>NUCLEOTIDE SEQUENCE [LARGE SCALE GENOMIC DNA]</scope>
    <source>
        <strain evidence="4 5">JC075</strain>
    </source>
</reference>
<keyword evidence="2" id="KW-0813">Transport</keyword>
<dbReference type="PROSITE" id="PS51257">
    <property type="entry name" value="PROKAR_LIPOPROTEIN"/>
    <property type="match status" value="1"/>
</dbReference>
<comment type="caution">
    <text evidence="4">The sequence shown here is derived from an EMBL/GenBank/DDBJ whole genome shotgun (WGS) entry which is preliminary data.</text>
</comment>
<comment type="similarity">
    <text evidence="1">Belongs to the bacterial solute-binding protein 9 family.</text>
</comment>
<protein>
    <submittedName>
        <fullName evidence="4">Zinc ABC transporter substrate-binding protein</fullName>
    </submittedName>
</protein>
<dbReference type="InterPro" id="IPR050492">
    <property type="entry name" value="Bact_metal-bind_prot9"/>
</dbReference>
<evidence type="ECO:0000256" key="3">
    <source>
        <dbReference type="ARBA" id="ARBA00022729"/>
    </source>
</evidence>
<name>A0A2V3ZSP5_9BACT</name>